<organism evidence="2 3">
    <name type="scientific">Mycobacteroides abscessus</name>
    <dbReference type="NCBI Taxonomy" id="36809"/>
    <lineage>
        <taxon>Bacteria</taxon>
        <taxon>Bacillati</taxon>
        <taxon>Actinomycetota</taxon>
        <taxon>Actinomycetes</taxon>
        <taxon>Mycobacteriales</taxon>
        <taxon>Mycobacteriaceae</taxon>
        <taxon>Mycobacteroides</taxon>
    </lineage>
</organism>
<comment type="caution">
    <text evidence="2">The sequence shown here is derived from an EMBL/GenBank/DDBJ whole genome shotgun (WGS) entry which is preliminary data.</text>
</comment>
<evidence type="ECO:0000256" key="1">
    <source>
        <dbReference type="SAM" id="Coils"/>
    </source>
</evidence>
<feature type="coiled-coil region" evidence="1">
    <location>
        <begin position="51"/>
        <end position="78"/>
    </location>
</feature>
<dbReference type="AlphaFoldDB" id="A0ABD7HJY4"/>
<proteinExistence type="predicted"/>
<keyword evidence="1" id="KW-0175">Coiled coil</keyword>
<protein>
    <recommendedName>
        <fullName evidence="4">Secreted protein</fullName>
    </recommendedName>
</protein>
<dbReference type="RefSeq" id="WP_100521924.1">
    <property type="nucleotide sequence ID" value="NZ_QXAD01000001.1"/>
</dbReference>
<evidence type="ECO:0000313" key="3">
    <source>
        <dbReference type="Proteomes" id="UP000284557"/>
    </source>
</evidence>
<name>A0ABD7HJY4_9MYCO</name>
<evidence type="ECO:0000313" key="2">
    <source>
        <dbReference type="EMBL" id="RIT33882.1"/>
    </source>
</evidence>
<evidence type="ECO:0008006" key="4">
    <source>
        <dbReference type="Google" id="ProtNLM"/>
    </source>
</evidence>
<accession>A0ABD7HJY4</accession>
<gene>
    <name evidence="2" type="ORF">D2E76_21060</name>
</gene>
<dbReference type="Proteomes" id="UP000284557">
    <property type="component" value="Unassembled WGS sequence"/>
</dbReference>
<dbReference type="EMBL" id="QXBN01000018">
    <property type="protein sequence ID" value="RIT33882.1"/>
    <property type="molecule type" value="Genomic_DNA"/>
</dbReference>
<sequence>MDAGDWISLAGVVVSASAAIWAAVSASKSKTAQDEATKQAGIATQAAVEAASAEKRSADAAERSANALEEQNQMAAEQAAIAEGVPWTIQYRRGSTYELWNDSDTPKFQVSIGGEGVLRDVTAERIDGRSCVTFMGLDASGVGNRVDVTWHRLAGAGDPALTWTGIKPAK</sequence>
<reference evidence="2 3" key="1">
    <citation type="submission" date="2018-08" db="EMBL/GenBank/DDBJ databases">
        <title>Linezolid Resistance in Mycobacterium abscessus: MIC Distribution and Comprehensive Investigation of Resistance Mechanisms.</title>
        <authorList>
            <person name="Ye M."/>
            <person name="Xu L."/>
            <person name="Zou Y."/>
            <person name="Li B."/>
            <person name="Guo Q."/>
            <person name="Zhang Y."/>
            <person name="Zhan M."/>
            <person name="Xu B."/>
            <person name="Yu F."/>
            <person name="Zhang Z."/>
            <person name="Chu H."/>
        </authorList>
    </citation>
    <scope>NUCLEOTIDE SEQUENCE [LARGE SCALE GENOMIC DNA]</scope>
    <source>
        <strain evidence="2 3">G143</strain>
    </source>
</reference>